<reference evidence="14" key="1">
    <citation type="submission" date="2025-08" db="UniProtKB">
        <authorList>
            <consortium name="Ensembl"/>
        </authorList>
    </citation>
    <scope>IDENTIFICATION</scope>
</reference>
<dbReference type="Gene3D" id="1.20.1070.10">
    <property type="entry name" value="Rhodopsin 7-helix transmembrane proteins"/>
    <property type="match status" value="2"/>
</dbReference>
<evidence type="ECO:0000256" key="11">
    <source>
        <dbReference type="ARBA" id="ARBA00023224"/>
    </source>
</evidence>
<sequence length="417" mass="46667">MSNHTSVSTFVLLTFSDIQELQILYFFVFFALYLMAFAGNLLIITTVALDHHLHTPMYFFLMNLAMLDIGTVSVMVPKTMAMSLMNDRSISYSGCVAQVFFYFFFAASDLAILTIMAQDRRIATCFPLQYERIMFKEACLQMVAIGLCFSLLYAILHTSGTFAITFCSNVVHQFFCEIPQLLKLSCSDIYLVEVGFLILSCSIALGCFIFIVITYVQIFSAVLRVPSVHSQKKALSTCVPHLTVVSLLIFSGVFSHARRACLRMVVLHTSATFANPFCSNIVSQFFCEIPQLLKLVCSDLYLIEIGAVVLSISVVLGCFIFIIISYVHIFIVVLRIPSVEGKQKAFSTCIPHLTVFSTLVLTGCFAYLKPTSSNTPSHLDIIFTVIYSIFPPMLNPIIYSMRNKDIKDALSKLLGLR</sequence>
<evidence type="ECO:0000256" key="3">
    <source>
        <dbReference type="ARBA" id="ARBA00022475"/>
    </source>
</evidence>
<dbReference type="CDD" id="cd15227">
    <property type="entry name" value="7tmA_OR14-like"/>
    <property type="match status" value="1"/>
</dbReference>
<dbReference type="InterPro" id="IPR050516">
    <property type="entry name" value="Olfactory_GPCR"/>
</dbReference>
<feature type="domain" description="G-protein coupled receptors family 1 profile" evidence="13">
    <location>
        <begin position="39"/>
        <end position="399"/>
    </location>
</feature>
<name>A0A8D2IPN8_VARKO</name>
<comment type="subcellular location">
    <subcellularLocation>
        <location evidence="2">Cell membrane</location>
        <topology evidence="2">Multi-pass membrane protein</topology>
    </subcellularLocation>
</comment>
<reference evidence="14" key="2">
    <citation type="submission" date="2025-09" db="UniProtKB">
        <authorList>
            <consortium name="Ensembl"/>
        </authorList>
    </citation>
    <scope>IDENTIFICATION</scope>
</reference>
<keyword evidence="4" id="KW-0716">Sensory transduction</keyword>
<dbReference type="AlphaFoldDB" id="A0A8D2IPN8"/>
<evidence type="ECO:0000313" key="15">
    <source>
        <dbReference type="Proteomes" id="UP000694545"/>
    </source>
</evidence>
<keyword evidence="11" id="KW-0807">Transducer</keyword>
<evidence type="ECO:0000256" key="9">
    <source>
        <dbReference type="ARBA" id="ARBA00023136"/>
    </source>
</evidence>
<dbReference type="PRINTS" id="PR00237">
    <property type="entry name" value="GPCRRHODOPSN"/>
</dbReference>
<dbReference type="GO" id="GO:0005886">
    <property type="term" value="C:plasma membrane"/>
    <property type="evidence" value="ECO:0007669"/>
    <property type="project" value="UniProtKB-SubCell"/>
</dbReference>
<keyword evidence="5 12" id="KW-0812">Transmembrane</keyword>
<feature type="transmembrane region" description="Helical" evidence="12">
    <location>
        <begin position="300"/>
        <end position="333"/>
    </location>
</feature>
<feature type="transmembrane region" description="Helical" evidence="12">
    <location>
        <begin position="189"/>
        <end position="222"/>
    </location>
</feature>
<evidence type="ECO:0000256" key="12">
    <source>
        <dbReference type="SAM" id="Phobius"/>
    </source>
</evidence>
<evidence type="ECO:0000256" key="4">
    <source>
        <dbReference type="ARBA" id="ARBA00022606"/>
    </source>
</evidence>
<feature type="transmembrane region" description="Helical" evidence="12">
    <location>
        <begin position="234"/>
        <end position="254"/>
    </location>
</feature>
<keyword evidence="15" id="KW-1185">Reference proteome</keyword>
<keyword evidence="8" id="KW-0297">G-protein coupled receptor</keyword>
<feature type="transmembrane region" description="Helical" evidence="12">
    <location>
        <begin position="345"/>
        <end position="368"/>
    </location>
</feature>
<feature type="transmembrane region" description="Helical" evidence="12">
    <location>
        <begin position="23"/>
        <end position="45"/>
    </location>
</feature>
<comment type="function">
    <text evidence="1">Odorant receptor.</text>
</comment>
<proteinExistence type="predicted"/>
<dbReference type="Pfam" id="PF13853">
    <property type="entry name" value="7tm_4"/>
    <property type="match status" value="2"/>
</dbReference>
<evidence type="ECO:0000313" key="14">
    <source>
        <dbReference type="Ensembl" id="ENSVKKP00000002790.1"/>
    </source>
</evidence>
<feature type="transmembrane region" description="Helical" evidence="12">
    <location>
        <begin position="96"/>
        <end position="117"/>
    </location>
</feature>
<feature type="transmembrane region" description="Helical" evidence="12">
    <location>
        <begin position="380"/>
        <end position="399"/>
    </location>
</feature>
<keyword evidence="6" id="KW-0552">Olfaction</keyword>
<organism evidence="14 15">
    <name type="scientific">Varanus komodoensis</name>
    <name type="common">Komodo dragon</name>
    <dbReference type="NCBI Taxonomy" id="61221"/>
    <lineage>
        <taxon>Eukaryota</taxon>
        <taxon>Metazoa</taxon>
        <taxon>Chordata</taxon>
        <taxon>Craniata</taxon>
        <taxon>Vertebrata</taxon>
        <taxon>Euteleostomi</taxon>
        <taxon>Lepidosauria</taxon>
        <taxon>Squamata</taxon>
        <taxon>Bifurcata</taxon>
        <taxon>Unidentata</taxon>
        <taxon>Episquamata</taxon>
        <taxon>Toxicofera</taxon>
        <taxon>Anguimorpha</taxon>
        <taxon>Paleoanguimorpha</taxon>
        <taxon>Varanoidea</taxon>
        <taxon>Varanidae</taxon>
        <taxon>Varanus</taxon>
    </lineage>
</organism>
<evidence type="ECO:0000259" key="13">
    <source>
        <dbReference type="PROSITE" id="PS50262"/>
    </source>
</evidence>
<dbReference type="InterPro" id="IPR017452">
    <property type="entry name" value="GPCR_Rhodpsn_7TM"/>
</dbReference>
<keyword evidence="7 12" id="KW-1133">Transmembrane helix</keyword>
<dbReference type="SUPFAM" id="SSF81321">
    <property type="entry name" value="Family A G protein-coupled receptor-like"/>
    <property type="match status" value="2"/>
</dbReference>
<feature type="transmembrane region" description="Helical" evidence="12">
    <location>
        <begin position="57"/>
        <end position="76"/>
    </location>
</feature>
<evidence type="ECO:0000256" key="10">
    <source>
        <dbReference type="ARBA" id="ARBA00023170"/>
    </source>
</evidence>
<keyword evidence="9 12" id="KW-0472">Membrane</keyword>
<evidence type="ECO:0000256" key="1">
    <source>
        <dbReference type="ARBA" id="ARBA00002936"/>
    </source>
</evidence>
<evidence type="ECO:0000256" key="7">
    <source>
        <dbReference type="ARBA" id="ARBA00022989"/>
    </source>
</evidence>
<evidence type="ECO:0000256" key="8">
    <source>
        <dbReference type="ARBA" id="ARBA00023040"/>
    </source>
</evidence>
<dbReference type="Proteomes" id="UP000694545">
    <property type="component" value="Unplaced"/>
</dbReference>
<evidence type="ECO:0000256" key="2">
    <source>
        <dbReference type="ARBA" id="ARBA00004651"/>
    </source>
</evidence>
<dbReference type="GO" id="GO:0004930">
    <property type="term" value="F:G protein-coupled receptor activity"/>
    <property type="evidence" value="ECO:0007669"/>
    <property type="project" value="UniProtKB-KW"/>
</dbReference>
<accession>A0A8D2IPN8</accession>
<dbReference type="FunFam" id="1.20.1070.10:FF:000037">
    <property type="entry name" value="Olfactory receptor"/>
    <property type="match status" value="1"/>
</dbReference>
<dbReference type="InterPro" id="IPR000276">
    <property type="entry name" value="GPCR_Rhodpsn"/>
</dbReference>
<keyword evidence="10" id="KW-0675">Receptor</keyword>
<dbReference type="PROSITE" id="PS50262">
    <property type="entry name" value="G_PROTEIN_RECEP_F1_2"/>
    <property type="match status" value="1"/>
</dbReference>
<dbReference type="Ensembl" id="ENSVKKT00000002866.1">
    <property type="protein sequence ID" value="ENSVKKP00000002790.1"/>
    <property type="gene ID" value="ENSVKKG00000002193.1"/>
</dbReference>
<feature type="transmembrane region" description="Helical" evidence="12">
    <location>
        <begin position="138"/>
        <end position="156"/>
    </location>
</feature>
<protein>
    <recommendedName>
        <fullName evidence="13">G-protein coupled receptors family 1 profile domain-containing protein</fullName>
    </recommendedName>
</protein>
<dbReference type="PRINTS" id="PR00245">
    <property type="entry name" value="OLFACTORYR"/>
</dbReference>
<dbReference type="InterPro" id="IPR000725">
    <property type="entry name" value="Olfact_rcpt"/>
</dbReference>
<evidence type="ECO:0000256" key="5">
    <source>
        <dbReference type="ARBA" id="ARBA00022692"/>
    </source>
</evidence>
<evidence type="ECO:0000256" key="6">
    <source>
        <dbReference type="ARBA" id="ARBA00022725"/>
    </source>
</evidence>
<dbReference type="OMA" id="DRRIATC"/>
<keyword evidence="3" id="KW-1003">Cell membrane</keyword>
<dbReference type="PANTHER" id="PTHR26452">
    <property type="entry name" value="OLFACTORY RECEPTOR"/>
    <property type="match status" value="1"/>
</dbReference>
<dbReference type="GO" id="GO:0004984">
    <property type="term" value="F:olfactory receptor activity"/>
    <property type="evidence" value="ECO:0007669"/>
    <property type="project" value="InterPro"/>
</dbReference>